<dbReference type="AlphaFoldDB" id="A0A9D4U7W2"/>
<protein>
    <submittedName>
        <fullName evidence="2">Uncharacterized protein</fullName>
    </submittedName>
</protein>
<comment type="caution">
    <text evidence="2">The sequence shown here is derived from an EMBL/GenBank/DDBJ whole genome shotgun (WGS) entry which is preliminary data.</text>
</comment>
<keyword evidence="3" id="KW-1185">Reference proteome</keyword>
<feature type="region of interest" description="Disordered" evidence="1">
    <location>
        <begin position="37"/>
        <end position="79"/>
    </location>
</feature>
<organism evidence="2 3">
    <name type="scientific">Adiantum capillus-veneris</name>
    <name type="common">Maidenhair fern</name>
    <dbReference type="NCBI Taxonomy" id="13818"/>
    <lineage>
        <taxon>Eukaryota</taxon>
        <taxon>Viridiplantae</taxon>
        <taxon>Streptophyta</taxon>
        <taxon>Embryophyta</taxon>
        <taxon>Tracheophyta</taxon>
        <taxon>Polypodiopsida</taxon>
        <taxon>Polypodiidae</taxon>
        <taxon>Polypodiales</taxon>
        <taxon>Pteridineae</taxon>
        <taxon>Pteridaceae</taxon>
        <taxon>Vittarioideae</taxon>
        <taxon>Adiantum</taxon>
    </lineage>
</organism>
<accession>A0A9D4U7W2</accession>
<dbReference type="Proteomes" id="UP000886520">
    <property type="component" value="Chromosome 22"/>
</dbReference>
<gene>
    <name evidence="2" type="ORF">GOP47_0022520</name>
</gene>
<evidence type="ECO:0000256" key="1">
    <source>
        <dbReference type="SAM" id="MobiDB-lite"/>
    </source>
</evidence>
<reference evidence="2" key="1">
    <citation type="submission" date="2021-01" db="EMBL/GenBank/DDBJ databases">
        <title>Adiantum capillus-veneris genome.</title>
        <authorList>
            <person name="Fang Y."/>
            <person name="Liao Q."/>
        </authorList>
    </citation>
    <scope>NUCLEOTIDE SEQUENCE</scope>
    <source>
        <strain evidence="2">H3</strain>
        <tissue evidence="2">Leaf</tissue>
    </source>
</reference>
<name>A0A9D4U7W2_ADICA</name>
<sequence>MWRRVACKEVLFRSRAGGQRGGLRLAPDVAEDLLPSREKVDESSISKKDAVAESFEDATKVKPHDDRSNRKQRAKVGRGGASLGGLKLIWRAMQAWTQVRSGDRSLDAQANGFEDVAWPAFIHQVESSKNPTYKIRNEPGISGYSLWKRREW</sequence>
<evidence type="ECO:0000313" key="3">
    <source>
        <dbReference type="Proteomes" id="UP000886520"/>
    </source>
</evidence>
<dbReference type="EMBL" id="JABFUD020000022">
    <property type="protein sequence ID" value="KAI5061981.1"/>
    <property type="molecule type" value="Genomic_DNA"/>
</dbReference>
<feature type="compositionally biased region" description="Basic and acidic residues" evidence="1">
    <location>
        <begin position="37"/>
        <end position="69"/>
    </location>
</feature>
<proteinExistence type="predicted"/>
<evidence type="ECO:0000313" key="2">
    <source>
        <dbReference type="EMBL" id="KAI5061981.1"/>
    </source>
</evidence>